<dbReference type="GO" id="GO:0030490">
    <property type="term" value="P:maturation of SSU-rRNA"/>
    <property type="evidence" value="ECO:0007669"/>
    <property type="project" value="UniProtKB-UniRule"/>
</dbReference>
<keyword evidence="5" id="KW-1185">Reference proteome</keyword>
<dbReference type="GO" id="GO:0005829">
    <property type="term" value="C:cytosol"/>
    <property type="evidence" value="ECO:0007669"/>
    <property type="project" value="TreeGrafter"/>
</dbReference>
<dbReference type="NCBIfam" id="TIGR00082">
    <property type="entry name" value="rbfA"/>
    <property type="match status" value="1"/>
</dbReference>
<dbReference type="KEGG" id="mdn:JT25_017355"/>
<dbReference type="InterPro" id="IPR015946">
    <property type="entry name" value="KH_dom-like_a/b"/>
</dbReference>
<reference evidence="4 5" key="1">
    <citation type="journal article" date="2015" name="Environ. Microbiol.">
        <title>Methane oxidation coupled to nitrate reduction under hypoxia by the Gammaproteobacterium Methylomonas denitrificans, sp. nov. type strain FJG1.</title>
        <authorList>
            <person name="Kits K.D."/>
            <person name="Klotz M.G."/>
            <person name="Stein L.Y."/>
        </authorList>
    </citation>
    <scope>NUCLEOTIDE SEQUENCE [LARGE SCALE GENOMIC DNA]</scope>
    <source>
        <strain evidence="4 5">FJG1</strain>
    </source>
</reference>
<dbReference type="PANTHER" id="PTHR33515">
    <property type="entry name" value="RIBOSOME-BINDING FACTOR A, CHLOROPLASTIC-RELATED"/>
    <property type="match status" value="1"/>
</dbReference>
<comment type="similarity">
    <text evidence="2">Belongs to the RbfA family.</text>
</comment>
<feature type="region of interest" description="Disordered" evidence="3">
    <location>
        <begin position="118"/>
        <end position="138"/>
    </location>
</feature>
<dbReference type="HAMAP" id="MF_00003">
    <property type="entry name" value="RbfA"/>
    <property type="match status" value="1"/>
</dbReference>
<dbReference type="STRING" id="1538553.JT25_017355"/>
<accession>A0A126T812</accession>
<dbReference type="OrthoDB" id="307788at2"/>
<evidence type="ECO:0000256" key="1">
    <source>
        <dbReference type="ARBA" id="ARBA00022517"/>
    </source>
</evidence>
<sequence length="138" mass="15675">MAREFGRSQRVASEMQKELASILQRDVDDSRLGFVTINDVELSKDLAVAKIFVTVLDAQDDAAKRANVKVLNEISPFIRHELAKRMRLRHISELHFYYDHSFDTGMRVAELLGDLHHDEGHDASAAPEDVVDKSQQDD</sequence>
<keyword evidence="2" id="KW-0963">Cytoplasm</keyword>
<dbReference type="AlphaFoldDB" id="A0A126T812"/>
<dbReference type="Pfam" id="PF02033">
    <property type="entry name" value="RBFA"/>
    <property type="match status" value="1"/>
</dbReference>
<gene>
    <name evidence="2" type="primary">rbfA</name>
    <name evidence="4" type="ORF">JT25_017355</name>
</gene>
<comment type="function">
    <text evidence="2">One of several proteins that assist in the late maturation steps of the functional core of the 30S ribosomal subunit. Associates with free 30S ribosomal subunits (but not with 30S subunits that are part of 70S ribosomes or polysomes). Required for efficient processing of 16S rRNA. May interact with the 5'-terminal helix region of 16S rRNA.</text>
</comment>
<name>A0A126T812_9GAMM</name>
<comment type="subunit">
    <text evidence="2">Monomer. Binds 30S ribosomal subunits, but not 50S ribosomal subunits or 70S ribosomes.</text>
</comment>
<evidence type="ECO:0000256" key="2">
    <source>
        <dbReference type="HAMAP-Rule" id="MF_00003"/>
    </source>
</evidence>
<dbReference type="InterPro" id="IPR023799">
    <property type="entry name" value="RbfA_dom_sf"/>
</dbReference>
<dbReference type="Gene3D" id="3.30.300.20">
    <property type="match status" value="1"/>
</dbReference>
<dbReference type="PANTHER" id="PTHR33515:SF1">
    <property type="entry name" value="RIBOSOME-BINDING FACTOR A, CHLOROPLASTIC-RELATED"/>
    <property type="match status" value="1"/>
</dbReference>
<keyword evidence="1 2" id="KW-0690">Ribosome biogenesis</keyword>
<dbReference type="SUPFAM" id="SSF89919">
    <property type="entry name" value="Ribosome-binding factor A, RbfA"/>
    <property type="match status" value="1"/>
</dbReference>
<dbReference type="GO" id="GO:0043024">
    <property type="term" value="F:ribosomal small subunit binding"/>
    <property type="evidence" value="ECO:0007669"/>
    <property type="project" value="TreeGrafter"/>
</dbReference>
<comment type="subcellular location">
    <subcellularLocation>
        <location evidence="2">Cytoplasm</location>
    </subcellularLocation>
</comment>
<evidence type="ECO:0000313" key="4">
    <source>
        <dbReference type="EMBL" id="AMK78229.1"/>
    </source>
</evidence>
<protein>
    <recommendedName>
        <fullName evidence="2">Ribosome-binding factor A</fullName>
    </recommendedName>
</protein>
<organism evidence="4 5">
    <name type="scientific">Methylomonas denitrificans</name>
    <dbReference type="NCBI Taxonomy" id="1538553"/>
    <lineage>
        <taxon>Bacteria</taxon>
        <taxon>Pseudomonadati</taxon>
        <taxon>Pseudomonadota</taxon>
        <taxon>Gammaproteobacteria</taxon>
        <taxon>Methylococcales</taxon>
        <taxon>Methylococcaceae</taxon>
        <taxon>Methylomonas</taxon>
    </lineage>
</organism>
<dbReference type="InterPro" id="IPR000238">
    <property type="entry name" value="RbfA"/>
</dbReference>
<dbReference type="EMBL" id="CP014476">
    <property type="protein sequence ID" value="AMK78229.1"/>
    <property type="molecule type" value="Genomic_DNA"/>
</dbReference>
<dbReference type="Proteomes" id="UP000030512">
    <property type="component" value="Chromosome"/>
</dbReference>
<evidence type="ECO:0000256" key="3">
    <source>
        <dbReference type="SAM" id="MobiDB-lite"/>
    </source>
</evidence>
<dbReference type="RefSeq" id="WP_036274886.1">
    <property type="nucleotide sequence ID" value="NZ_CP014476.1"/>
</dbReference>
<proteinExistence type="inferred from homology"/>
<evidence type="ECO:0000313" key="5">
    <source>
        <dbReference type="Proteomes" id="UP000030512"/>
    </source>
</evidence>